<gene>
    <name evidence="2" type="ORF">DILT_LOCUS5862</name>
</gene>
<dbReference type="AlphaFoldDB" id="A0A3P7LV10"/>
<protein>
    <recommendedName>
        <fullName evidence="1">UspA domain-containing protein</fullName>
    </recommendedName>
</protein>
<organism evidence="2 3">
    <name type="scientific">Dibothriocephalus latus</name>
    <name type="common">Fish tapeworm</name>
    <name type="synonym">Diphyllobothrium latum</name>
    <dbReference type="NCBI Taxonomy" id="60516"/>
    <lineage>
        <taxon>Eukaryota</taxon>
        <taxon>Metazoa</taxon>
        <taxon>Spiralia</taxon>
        <taxon>Lophotrochozoa</taxon>
        <taxon>Platyhelminthes</taxon>
        <taxon>Cestoda</taxon>
        <taxon>Eucestoda</taxon>
        <taxon>Diphyllobothriidea</taxon>
        <taxon>Diphyllobothriidae</taxon>
        <taxon>Dibothriocephalus</taxon>
    </lineage>
</organism>
<reference evidence="2 3" key="1">
    <citation type="submission" date="2018-11" db="EMBL/GenBank/DDBJ databases">
        <authorList>
            <consortium name="Pathogen Informatics"/>
        </authorList>
    </citation>
    <scope>NUCLEOTIDE SEQUENCE [LARGE SCALE GENOMIC DNA]</scope>
</reference>
<evidence type="ECO:0000259" key="1">
    <source>
        <dbReference type="Pfam" id="PF00582"/>
    </source>
</evidence>
<dbReference type="CDD" id="cd23659">
    <property type="entry name" value="USP_At3g01520-like"/>
    <property type="match status" value="1"/>
</dbReference>
<keyword evidence="3" id="KW-1185">Reference proteome</keyword>
<dbReference type="Proteomes" id="UP000281553">
    <property type="component" value="Unassembled WGS sequence"/>
</dbReference>
<sequence>MTSHGATQGARSVLIAVDGSDNAKSAFRWYLKWSRRPDDFVTFLHVLEPPSLPAFSISNPSSLPTEEWGNILSVRVRAAQKLENDYTAEAQGAGLKFEYLSQPADKVGEAIIKQAEKQGAHLIIIGTRGLGAIQRTFLGSVSDYVLHQGVVPVTVVPTGV</sequence>
<name>A0A3P7LV10_DIBLA</name>
<dbReference type="Gene3D" id="3.40.50.620">
    <property type="entry name" value="HUPs"/>
    <property type="match status" value="1"/>
</dbReference>
<dbReference type="PANTHER" id="PTHR46989">
    <property type="entry name" value="USP DOMAIN-CONTAINING PROTEIN"/>
    <property type="match status" value="1"/>
</dbReference>
<dbReference type="SUPFAM" id="SSF52402">
    <property type="entry name" value="Adenine nucleotide alpha hydrolases-like"/>
    <property type="match status" value="1"/>
</dbReference>
<dbReference type="InterPro" id="IPR006016">
    <property type="entry name" value="UspA"/>
</dbReference>
<accession>A0A3P7LV10</accession>
<dbReference type="InterPro" id="IPR014729">
    <property type="entry name" value="Rossmann-like_a/b/a_fold"/>
</dbReference>
<dbReference type="InterPro" id="IPR006015">
    <property type="entry name" value="Universal_stress_UspA"/>
</dbReference>
<dbReference type="OrthoDB" id="843225at2759"/>
<evidence type="ECO:0000313" key="2">
    <source>
        <dbReference type="EMBL" id="VDN10031.1"/>
    </source>
</evidence>
<dbReference type="Pfam" id="PF00582">
    <property type="entry name" value="Usp"/>
    <property type="match status" value="1"/>
</dbReference>
<proteinExistence type="predicted"/>
<dbReference type="EMBL" id="UYRU01048307">
    <property type="protein sequence ID" value="VDN10031.1"/>
    <property type="molecule type" value="Genomic_DNA"/>
</dbReference>
<feature type="domain" description="UspA" evidence="1">
    <location>
        <begin position="11"/>
        <end position="157"/>
    </location>
</feature>
<dbReference type="PANTHER" id="PTHR46989:SF3">
    <property type="entry name" value="USPA DOMAIN-CONTAINING PROTEIN"/>
    <property type="match status" value="1"/>
</dbReference>
<dbReference type="PRINTS" id="PR01438">
    <property type="entry name" value="UNVRSLSTRESS"/>
</dbReference>
<evidence type="ECO:0000313" key="3">
    <source>
        <dbReference type="Proteomes" id="UP000281553"/>
    </source>
</evidence>